<feature type="transmembrane region" description="Helical" evidence="1">
    <location>
        <begin position="7"/>
        <end position="29"/>
    </location>
</feature>
<evidence type="ECO:0000313" key="2">
    <source>
        <dbReference type="EMBL" id="CRK87388.1"/>
    </source>
</evidence>
<reference evidence="2 3" key="1">
    <citation type="submission" date="2015-04" db="EMBL/GenBank/DDBJ databases">
        <authorList>
            <person name="Syromyatnikov M.Y."/>
            <person name="Popov V.N."/>
        </authorList>
    </citation>
    <scope>NUCLEOTIDE SEQUENCE [LARGE SCALE GENOMIC DNA]</scope>
</reference>
<keyword evidence="1" id="KW-0812">Transmembrane</keyword>
<organism evidence="2 3">
    <name type="scientific">Clunio marinus</name>
    <dbReference type="NCBI Taxonomy" id="568069"/>
    <lineage>
        <taxon>Eukaryota</taxon>
        <taxon>Metazoa</taxon>
        <taxon>Ecdysozoa</taxon>
        <taxon>Arthropoda</taxon>
        <taxon>Hexapoda</taxon>
        <taxon>Insecta</taxon>
        <taxon>Pterygota</taxon>
        <taxon>Neoptera</taxon>
        <taxon>Endopterygota</taxon>
        <taxon>Diptera</taxon>
        <taxon>Nematocera</taxon>
        <taxon>Chironomoidea</taxon>
        <taxon>Chironomidae</taxon>
        <taxon>Clunio</taxon>
    </lineage>
</organism>
<evidence type="ECO:0000313" key="3">
    <source>
        <dbReference type="Proteomes" id="UP000183832"/>
    </source>
</evidence>
<accession>A0A1J1HJ06</accession>
<proteinExistence type="predicted"/>
<dbReference type="EMBL" id="CVRI01000004">
    <property type="protein sequence ID" value="CRK87388.1"/>
    <property type="molecule type" value="Genomic_DNA"/>
</dbReference>
<protein>
    <submittedName>
        <fullName evidence="2">CLUMA_CG001190, isoform A</fullName>
    </submittedName>
</protein>
<keyword evidence="1" id="KW-1133">Transmembrane helix</keyword>
<dbReference type="Proteomes" id="UP000183832">
    <property type="component" value="Unassembled WGS sequence"/>
</dbReference>
<gene>
    <name evidence="2" type="ORF">CLUMA_CG001190</name>
</gene>
<evidence type="ECO:0000256" key="1">
    <source>
        <dbReference type="SAM" id="Phobius"/>
    </source>
</evidence>
<keyword evidence="1" id="KW-0472">Membrane</keyword>
<name>A0A1J1HJ06_9DIPT</name>
<keyword evidence="3" id="KW-1185">Reference proteome</keyword>
<dbReference type="AlphaFoldDB" id="A0A1J1HJ06"/>
<sequence>MAISADALVDVLMTFVEWNVILLVVRIWAGNEYDSAVKTVEQIAHELPEIIKLELMHAHI</sequence>